<name>A0A9D4HFX5_DREPO</name>
<sequence length="112" mass="12858">MLMNYYRLNALRDAKNNVCLYCGKDFATQSDLDVPSAREERNREIECELCEDKTSTRAHMREHMKRHGAEKHMPAECAMPSTNISAHFVGTTGRNTNNVYNVFCSQLTCVHE</sequence>
<dbReference type="PROSITE" id="PS50157">
    <property type="entry name" value="ZINC_FINGER_C2H2_2"/>
    <property type="match status" value="1"/>
</dbReference>
<keyword evidence="1" id="KW-0863">Zinc-finger</keyword>
<gene>
    <name evidence="3" type="ORF">DPMN_058820</name>
</gene>
<dbReference type="EMBL" id="JAIWYP010000013">
    <property type="protein sequence ID" value="KAH3716103.1"/>
    <property type="molecule type" value="Genomic_DNA"/>
</dbReference>
<dbReference type="Proteomes" id="UP000828390">
    <property type="component" value="Unassembled WGS sequence"/>
</dbReference>
<protein>
    <recommendedName>
        <fullName evidence="2">C2H2-type domain-containing protein</fullName>
    </recommendedName>
</protein>
<feature type="domain" description="C2H2-type" evidence="2">
    <location>
        <begin position="45"/>
        <end position="72"/>
    </location>
</feature>
<keyword evidence="4" id="KW-1185">Reference proteome</keyword>
<keyword evidence="1" id="KW-0479">Metal-binding</keyword>
<proteinExistence type="predicted"/>
<dbReference type="GO" id="GO:0008270">
    <property type="term" value="F:zinc ion binding"/>
    <property type="evidence" value="ECO:0007669"/>
    <property type="project" value="UniProtKB-KW"/>
</dbReference>
<dbReference type="AlphaFoldDB" id="A0A9D4HFX5"/>
<dbReference type="Gene3D" id="3.30.160.60">
    <property type="entry name" value="Classic Zinc Finger"/>
    <property type="match status" value="1"/>
</dbReference>
<keyword evidence="1" id="KW-0862">Zinc</keyword>
<reference evidence="3" key="2">
    <citation type="submission" date="2020-11" db="EMBL/GenBank/DDBJ databases">
        <authorList>
            <person name="McCartney M.A."/>
            <person name="Auch B."/>
            <person name="Kono T."/>
            <person name="Mallez S."/>
            <person name="Becker A."/>
            <person name="Gohl D.M."/>
            <person name="Silverstein K.A.T."/>
            <person name="Koren S."/>
            <person name="Bechman K.B."/>
            <person name="Herman A."/>
            <person name="Abrahante J.E."/>
            <person name="Garbe J."/>
        </authorList>
    </citation>
    <scope>NUCLEOTIDE SEQUENCE</scope>
    <source>
        <strain evidence="3">Duluth1</strain>
        <tissue evidence="3">Whole animal</tissue>
    </source>
</reference>
<dbReference type="SUPFAM" id="SSF57667">
    <property type="entry name" value="beta-beta-alpha zinc fingers"/>
    <property type="match status" value="1"/>
</dbReference>
<reference evidence="3" key="1">
    <citation type="journal article" date="2019" name="bioRxiv">
        <title>The Genome of the Zebra Mussel, Dreissena polymorpha: A Resource for Invasive Species Research.</title>
        <authorList>
            <person name="McCartney M.A."/>
            <person name="Auch B."/>
            <person name="Kono T."/>
            <person name="Mallez S."/>
            <person name="Zhang Y."/>
            <person name="Obille A."/>
            <person name="Becker A."/>
            <person name="Abrahante J.E."/>
            <person name="Garbe J."/>
            <person name="Badalamenti J.P."/>
            <person name="Herman A."/>
            <person name="Mangelson H."/>
            <person name="Liachko I."/>
            <person name="Sullivan S."/>
            <person name="Sone E.D."/>
            <person name="Koren S."/>
            <person name="Silverstein K.A.T."/>
            <person name="Beckman K.B."/>
            <person name="Gohl D.M."/>
        </authorList>
    </citation>
    <scope>NUCLEOTIDE SEQUENCE</scope>
    <source>
        <strain evidence="3">Duluth1</strain>
        <tissue evidence="3">Whole animal</tissue>
    </source>
</reference>
<evidence type="ECO:0000256" key="1">
    <source>
        <dbReference type="PROSITE-ProRule" id="PRU00042"/>
    </source>
</evidence>
<evidence type="ECO:0000313" key="4">
    <source>
        <dbReference type="Proteomes" id="UP000828390"/>
    </source>
</evidence>
<evidence type="ECO:0000259" key="2">
    <source>
        <dbReference type="PROSITE" id="PS50157"/>
    </source>
</evidence>
<dbReference type="InterPro" id="IPR013087">
    <property type="entry name" value="Znf_C2H2_type"/>
</dbReference>
<comment type="caution">
    <text evidence="3">The sequence shown here is derived from an EMBL/GenBank/DDBJ whole genome shotgun (WGS) entry which is preliminary data.</text>
</comment>
<organism evidence="3 4">
    <name type="scientific">Dreissena polymorpha</name>
    <name type="common">Zebra mussel</name>
    <name type="synonym">Mytilus polymorpha</name>
    <dbReference type="NCBI Taxonomy" id="45954"/>
    <lineage>
        <taxon>Eukaryota</taxon>
        <taxon>Metazoa</taxon>
        <taxon>Spiralia</taxon>
        <taxon>Lophotrochozoa</taxon>
        <taxon>Mollusca</taxon>
        <taxon>Bivalvia</taxon>
        <taxon>Autobranchia</taxon>
        <taxon>Heteroconchia</taxon>
        <taxon>Euheterodonta</taxon>
        <taxon>Imparidentia</taxon>
        <taxon>Neoheterodontei</taxon>
        <taxon>Myida</taxon>
        <taxon>Dreissenoidea</taxon>
        <taxon>Dreissenidae</taxon>
        <taxon>Dreissena</taxon>
    </lineage>
</organism>
<accession>A0A9D4HFX5</accession>
<evidence type="ECO:0000313" key="3">
    <source>
        <dbReference type="EMBL" id="KAH3716103.1"/>
    </source>
</evidence>
<dbReference type="InterPro" id="IPR036236">
    <property type="entry name" value="Znf_C2H2_sf"/>
</dbReference>